<organism evidence="4 5">
    <name type="scientific">Pedobacter steynii</name>
    <dbReference type="NCBI Taxonomy" id="430522"/>
    <lineage>
        <taxon>Bacteria</taxon>
        <taxon>Pseudomonadati</taxon>
        <taxon>Bacteroidota</taxon>
        <taxon>Sphingobacteriia</taxon>
        <taxon>Sphingobacteriales</taxon>
        <taxon>Sphingobacteriaceae</taxon>
        <taxon>Pedobacter</taxon>
    </lineage>
</organism>
<evidence type="ECO:0000313" key="5">
    <source>
        <dbReference type="Proteomes" id="UP000183200"/>
    </source>
</evidence>
<dbReference type="GO" id="GO:0008237">
    <property type="term" value="F:metallopeptidase activity"/>
    <property type="evidence" value="ECO:0007669"/>
    <property type="project" value="InterPro"/>
</dbReference>
<protein>
    <recommendedName>
        <fullName evidence="6">Zinc-dependent metalloprotease</fullName>
    </recommendedName>
</protein>
<dbReference type="InterPro" id="IPR033428">
    <property type="entry name" value="DUF5118"/>
</dbReference>
<dbReference type="Pfam" id="PF17148">
    <property type="entry name" value="DUF5117"/>
    <property type="match status" value="1"/>
</dbReference>
<dbReference type="Pfam" id="PF16313">
    <property type="entry name" value="DUF4953"/>
    <property type="match status" value="1"/>
</dbReference>
<dbReference type="PANTHER" id="PTHR38478">
    <property type="entry name" value="PEPTIDASE M1A AND M12B"/>
    <property type="match status" value="1"/>
</dbReference>
<feature type="domain" description="EcxA zinc-binding" evidence="1">
    <location>
        <begin position="432"/>
        <end position="748"/>
    </location>
</feature>
<feature type="domain" description="DUF5118" evidence="3">
    <location>
        <begin position="51"/>
        <end position="100"/>
    </location>
</feature>
<dbReference type="AlphaFoldDB" id="A0A1G9PC44"/>
<evidence type="ECO:0000259" key="2">
    <source>
        <dbReference type="Pfam" id="PF17148"/>
    </source>
</evidence>
<evidence type="ECO:0000259" key="3">
    <source>
        <dbReference type="Pfam" id="PF17162"/>
    </source>
</evidence>
<dbReference type="InterPro" id="IPR033413">
    <property type="entry name" value="DUF5117"/>
</dbReference>
<dbReference type="OrthoDB" id="9776599at2"/>
<dbReference type="Pfam" id="PF17162">
    <property type="entry name" value="DUF5118"/>
    <property type="match status" value="1"/>
</dbReference>
<feature type="domain" description="DUF5117" evidence="2">
    <location>
        <begin position="115"/>
        <end position="299"/>
    </location>
</feature>
<reference evidence="5" key="1">
    <citation type="submission" date="2016-10" db="EMBL/GenBank/DDBJ databases">
        <authorList>
            <person name="Varghese N."/>
            <person name="Submissions S."/>
        </authorList>
    </citation>
    <scope>NUCLEOTIDE SEQUENCE [LARGE SCALE GENOMIC DNA]</scope>
    <source>
        <strain evidence="5">DSM 19110</strain>
    </source>
</reference>
<dbReference type="CDD" id="cd04276">
    <property type="entry name" value="ZnMc_MMP_like_2"/>
    <property type="match status" value="1"/>
</dbReference>
<accession>A0A1G9PC44</accession>
<evidence type="ECO:0008006" key="6">
    <source>
        <dbReference type="Google" id="ProtNLM"/>
    </source>
</evidence>
<gene>
    <name evidence="4" type="ORF">SAMN05421820_102610</name>
</gene>
<dbReference type="InterPro" id="IPR034032">
    <property type="entry name" value="Zn_MMP-like_bac"/>
</dbReference>
<evidence type="ECO:0000313" key="4">
    <source>
        <dbReference type="EMBL" id="SDL96328.1"/>
    </source>
</evidence>
<evidence type="ECO:0000259" key="1">
    <source>
        <dbReference type="Pfam" id="PF16313"/>
    </source>
</evidence>
<keyword evidence="5" id="KW-1185">Reference proteome</keyword>
<dbReference type="SUPFAM" id="SSF55486">
    <property type="entry name" value="Metalloproteases ('zincins'), catalytic domain"/>
    <property type="match status" value="1"/>
</dbReference>
<dbReference type="InterPro" id="IPR032534">
    <property type="entry name" value="EcxA_zinc-bd"/>
</dbReference>
<dbReference type="PANTHER" id="PTHR38478:SF1">
    <property type="entry name" value="ZINC DEPENDENT METALLOPROTEASE DOMAIN LIPOPROTEIN"/>
    <property type="match status" value="1"/>
</dbReference>
<proteinExistence type="predicted"/>
<name>A0A1G9PC44_9SPHI</name>
<dbReference type="InterPro" id="IPR024079">
    <property type="entry name" value="MetalloPept_cat_dom_sf"/>
</dbReference>
<sequence>MYISKKSAWIFSTSLGLFLAVSIPSFSQKKKVAVPVTIDTAKKKITPSTDIKSYQEIIPADSKTMKGFFKVHVVKNRYFFEIPDSLLNRDMLAVTRISKGAEQFVIPLFNIGFSGDELGRAVVSFDKIPGDRLVLRSHKFGQLSRDTTANGLFQSLKNNALRTIEASFPIKAINAENKSTVIDVTDFLNGSGLISAFTQPIPLIGDLFNNVAIDRSYLASVQAFPENVEIKAVKTFTSNKLLNTTELNSSIILLPKVPMKPRLKDPRIGYFANNYVDFDANPHRVSPVQYILRWRMEPKPEDVEKYQHGELVEPKKPIVIYIDPATPKKWVPYLIAGINDWNVAFEKAGFKNAIIGKTAPVNDSTWSMNDARHSVLVYKPSVVPNATGPNVNDPRSGEILETHINWYHQVLDLIQSWYMIQAGAVDPRTHKPELDEELMGQLVRFVSSHEVGHTLGLEHNFGASSTVEVEKLRNKAWVEANGHTPSIMDYARFNYVAQPEDNISEKGIFPRIGEYDKWAIEWGYKWLPQFSTAEQEKSYLNKWVIEKLASGKQYFYGSQLDPITDSFPLNTTDPRDQSEDLGNDAMLASTYGIKNLKRIRPQLMSWTYQKDNDYSRAGELYKELVNEFGRFMGHVQRNIGGVYITPKTVEQPGSEYEIVEKAKQKRAMEFLYLQLFNTPSWLIDTKLYMVTKTDFNLVTKIQKDILKSLLNNDKITQLISLESNFPGKAYTASEMLKDLESAIFSNLSINKATDPYRRDLQSQYVAILMTAMKSDDLSATQTVLETHAIHLAEKIRIDAKRSVEAPNKNHLNSLYRHLKRALDAKVNINSGGKPNA</sequence>
<dbReference type="Gene3D" id="3.40.390.10">
    <property type="entry name" value="Collagenase (Catalytic Domain)"/>
    <property type="match status" value="1"/>
</dbReference>
<dbReference type="RefSeq" id="WP_074605460.1">
    <property type="nucleotide sequence ID" value="NZ_FNGY01000002.1"/>
</dbReference>
<dbReference type="EMBL" id="FNGY01000002">
    <property type="protein sequence ID" value="SDL96328.1"/>
    <property type="molecule type" value="Genomic_DNA"/>
</dbReference>
<dbReference type="Proteomes" id="UP000183200">
    <property type="component" value="Unassembled WGS sequence"/>
</dbReference>